<feature type="domain" description="Type I restriction enzyme HindI endonuclease subunit-like C-terminal" evidence="1">
    <location>
        <begin position="16"/>
        <end position="44"/>
    </location>
</feature>
<gene>
    <name evidence="2" type="ORF">D9K79_17230</name>
</gene>
<dbReference type="EMBL" id="RCHE01000070">
    <property type="protein sequence ID" value="RLL37250.1"/>
    <property type="molecule type" value="Genomic_DNA"/>
</dbReference>
<evidence type="ECO:0000313" key="2">
    <source>
        <dbReference type="EMBL" id="RLL37250.1"/>
    </source>
</evidence>
<evidence type="ECO:0000259" key="1">
    <source>
        <dbReference type="Pfam" id="PF11867"/>
    </source>
</evidence>
<name>A0ABX9U1G4_9GAMM</name>
<dbReference type="InterPro" id="IPR021810">
    <property type="entry name" value="T1RH-like_C"/>
</dbReference>
<protein>
    <submittedName>
        <fullName evidence="2">DUF3387 domain-containing protein</fullName>
    </submittedName>
</protein>
<dbReference type="Pfam" id="PF11867">
    <property type="entry name" value="T1RH-like_C"/>
    <property type="match status" value="1"/>
</dbReference>
<accession>A0ABX9U1G4</accession>
<organism evidence="2 3">
    <name type="scientific">Acinetobacter cumulans</name>
    <dbReference type="NCBI Taxonomy" id="2136182"/>
    <lineage>
        <taxon>Bacteria</taxon>
        <taxon>Pseudomonadati</taxon>
        <taxon>Pseudomonadota</taxon>
        <taxon>Gammaproteobacteria</taxon>
        <taxon>Moraxellales</taxon>
        <taxon>Moraxellaceae</taxon>
        <taxon>Acinetobacter</taxon>
    </lineage>
</organism>
<evidence type="ECO:0000313" key="3">
    <source>
        <dbReference type="Proteomes" id="UP000273105"/>
    </source>
</evidence>
<reference evidence="2 3" key="1">
    <citation type="submission" date="2018-09" db="EMBL/GenBank/DDBJ databases">
        <title>The draft genome of Acinetobacter sp. strains.</title>
        <authorList>
            <person name="Qin J."/>
            <person name="Feng Y."/>
            <person name="Zong Z."/>
        </authorList>
    </citation>
    <scope>NUCLEOTIDE SEQUENCE [LARGE SCALE GENOMIC DNA]</scope>
    <source>
        <strain evidence="2 3">WCHAc060001</strain>
    </source>
</reference>
<dbReference type="Proteomes" id="UP000273105">
    <property type="component" value="Unassembled WGS sequence"/>
</dbReference>
<keyword evidence="3" id="KW-1185">Reference proteome</keyword>
<sequence>MFTLPITCSAEDISRPTLQRWKYPPDKSAEAIELVMKQAETLSNAWTSA</sequence>
<proteinExistence type="predicted"/>
<comment type="caution">
    <text evidence="2">The sequence shown here is derived from an EMBL/GenBank/DDBJ whole genome shotgun (WGS) entry which is preliminary data.</text>
</comment>